<accession>A0ABZ2LLN9</accession>
<organism evidence="1 2">
    <name type="scientific">Pendulispora albinea</name>
    <dbReference type="NCBI Taxonomy" id="2741071"/>
    <lineage>
        <taxon>Bacteria</taxon>
        <taxon>Pseudomonadati</taxon>
        <taxon>Myxococcota</taxon>
        <taxon>Myxococcia</taxon>
        <taxon>Myxococcales</taxon>
        <taxon>Sorangiineae</taxon>
        <taxon>Pendulisporaceae</taxon>
        <taxon>Pendulispora</taxon>
    </lineage>
</organism>
<name>A0ABZ2LLN9_9BACT</name>
<gene>
    <name evidence="1" type="ORF">LZC94_27825</name>
</gene>
<evidence type="ECO:0000313" key="2">
    <source>
        <dbReference type="Proteomes" id="UP001370348"/>
    </source>
</evidence>
<dbReference type="RefSeq" id="WP_394821280.1">
    <property type="nucleotide sequence ID" value="NZ_CP089984.1"/>
</dbReference>
<keyword evidence="2" id="KW-1185">Reference proteome</keyword>
<dbReference type="EMBL" id="CP089984">
    <property type="protein sequence ID" value="WXB11660.1"/>
    <property type="molecule type" value="Genomic_DNA"/>
</dbReference>
<sequence>MIDPPCVGNSFSGDEHHPVSCTQYYSYRLDRTIFEVGPTKDAGDGGPSRPVSVVHFDFKELDSDRAGYVELNFDDAPESRTYALNDPAIRSLYVRAPGAQLRVGEPAFLPPSDSPELEATAIGRIAFRNLPTREEIRETVKQNGGDPYVRLDGPQVRARFEIRLRPNDPALPEREILLER</sequence>
<reference evidence="1 2" key="1">
    <citation type="submission" date="2021-12" db="EMBL/GenBank/DDBJ databases">
        <title>Discovery of the Pendulisporaceae a myxobacterial family with distinct sporulation behavior and unique specialized metabolism.</title>
        <authorList>
            <person name="Garcia R."/>
            <person name="Popoff A."/>
            <person name="Bader C.D."/>
            <person name="Loehr J."/>
            <person name="Walesch S."/>
            <person name="Walt C."/>
            <person name="Boldt J."/>
            <person name="Bunk B."/>
            <person name="Haeckl F.J.F.P.J."/>
            <person name="Gunesch A.P."/>
            <person name="Birkelbach J."/>
            <person name="Nuebel U."/>
            <person name="Pietschmann T."/>
            <person name="Bach T."/>
            <person name="Mueller R."/>
        </authorList>
    </citation>
    <scope>NUCLEOTIDE SEQUENCE [LARGE SCALE GENOMIC DNA]</scope>
    <source>
        <strain evidence="1 2">MSr11954</strain>
    </source>
</reference>
<dbReference type="Proteomes" id="UP001370348">
    <property type="component" value="Chromosome"/>
</dbReference>
<protein>
    <submittedName>
        <fullName evidence="1">Uncharacterized protein</fullName>
    </submittedName>
</protein>
<proteinExistence type="predicted"/>
<evidence type="ECO:0000313" key="1">
    <source>
        <dbReference type="EMBL" id="WXB11660.1"/>
    </source>
</evidence>